<keyword evidence="1" id="KW-0812">Transmembrane</keyword>
<dbReference type="KEGG" id="rpon:G3256_03630"/>
<sequence>MQFDLAHALVSAIIILGVIFALRKFGYEHEKGKWSWPIFFGVFVAMAILNLIWPYGS</sequence>
<gene>
    <name evidence="2" type="ORF">G3256_03630</name>
</gene>
<reference evidence="2 3" key="1">
    <citation type="submission" date="2020-02" db="EMBL/GenBank/DDBJ databases">
        <title>Genome sequence of Roseobacter ponti.</title>
        <authorList>
            <person name="Hollensteiner J."/>
            <person name="Schneider D."/>
            <person name="Poehlein A."/>
            <person name="Daniel R."/>
        </authorList>
    </citation>
    <scope>NUCLEOTIDE SEQUENCE [LARGE SCALE GENOMIC DNA]</scope>
    <source>
        <strain evidence="2 3">DSM 106830</strain>
    </source>
</reference>
<keyword evidence="1" id="KW-1133">Transmembrane helix</keyword>
<feature type="transmembrane region" description="Helical" evidence="1">
    <location>
        <begin position="6"/>
        <end position="22"/>
    </location>
</feature>
<dbReference type="Proteomes" id="UP000503308">
    <property type="component" value="Chromosome"/>
</dbReference>
<protein>
    <submittedName>
        <fullName evidence="2">Uncharacterized protein</fullName>
    </submittedName>
</protein>
<evidence type="ECO:0000313" key="2">
    <source>
        <dbReference type="EMBL" id="QJF50319.1"/>
    </source>
</evidence>
<keyword evidence="3" id="KW-1185">Reference proteome</keyword>
<organism evidence="2 3">
    <name type="scientific">Roseobacter ponti</name>
    <dbReference type="NCBI Taxonomy" id="1891787"/>
    <lineage>
        <taxon>Bacteria</taxon>
        <taxon>Pseudomonadati</taxon>
        <taxon>Pseudomonadota</taxon>
        <taxon>Alphaproteobacteria</taxon>
        <taxon>Rhodobacterales</taxon>
        <taxon>Roseobacteraceae</taxon>
        <taxon>Roseobacter</taxon>
    </lineage>
</organism>
<accession>A0A858SNA3</accession>
<name>A0A858SNA3_9RHOB</name>
<dbReference type="AlphaFoldDB" id="A0A858SNA3"/>
<feature type="transmembrane region" description="Helical" evidence="1">
    <location>
        <begin position="34"/>
        <end position="53"/>
    </location>
</feature>
<evidence type="ECO:0000256" key="1">
    <source>
        <dbReference type="SAM" id="Phobius"/>
    </source>
</evidence>
<dbReference type="RefSeq" id="WP_169639535.1">
    <property type="nucleotide sequence ID" value="NZ_CP048788.1"/>
</dbReference>
<dbReference type="EMBL" id="CP048788">
    <property type="protein sequence ID" value="QJF50319.1"/>
    <property type="molecule type" value="Genomic_DNA"/>
</dbReference>
<evidence type="ECO:0000313" key="3">
    <source>
        <dbReference type="Proteomes" id="UP000503308"/>
    </source>
</evidence>
<proteinExistence type="predicted"/>
<keyword evidence="1" id="KW-0472">Membrane</keyword>